<dbReference type="InterPro" id="IPR052514">
    <property type="entry name" value="SAM-dependent_MTase"/>
</dbReference>
<name>A0A8J3D4N2_9BACT</name>
<keyword evidence="2" id="KW-0808">Transferase</keyword>
<gene>
    <name evidence="2" type="primary">smtA</name>
    <name evidence="2" type="ORF">GCM10007390_11070</name>
</gene>
<sequence>MNRVEEGVVTLNLPEFKGRFKMSAKSHIFKRVIIDNCFEPTTVALTRKYANRRDLIDVGANIGLFSVLFSNIASITGSRVLSIEPNSQALGFLHENLSVNVPQKKNVIVYEGIATDEPKNYDFNFIEGMSEYSSTSEIVHPAVMNETISHSKVEGDTLDNLVDKHGLQPGFIKIDVEGGEREVLNGASLTIDRYRPIILLEINDFASLSERISPFYSNYFQQRNYKILNHSLRAAKEPYIGDYVCFPNEYVLN</sequence>
<dbReference type="PANTHER" id="PTHR34203">
    <property type="entry name" value="METHYLTRANSFERASE, FKBM FAMILY PROTEIN"/>
    <property type="match status" value="1"/>
</dbReference>
<dbReference type="SUPFAM" id="SSF53335">
    <property type="entry name" value="S-adenosyl-L-methionine-dependent methyltransferases"/>
    <property type="match status" value="1"/>
</dbReference>
<dbReference type="AlphaFoldDB" id="A0A8J3D4N2"/>
<accession>A0A8J3D4N2</accession>
<dbReference type="Gene3D" id="3.40.50.150">
    <property type="entry name" value="Vaccinia Virus protein VP39"/>
    <property type="match status" value="1"/>
</dbReference>
<dbReference type="Proteomes" id="UP000598271">
    <property type="component" value="Unassembled WGS sequence"/>
</dbReference>
<dbReference type="PANTHER" id="PTHR34203:SF15">
    <property type="entry name" value="SLL1173 PROTEIN"/>
    <property type="match status" value="1"/>
</dbReference>
<dbReference type="EMBL" id="BMXF01000001">
    <property type="protein sequence ID" value="GHB59195.1"/>
    <property type="molecule type" value="Genomic_DNA"/>
</dbReference>
<evidence type="ECO:0000313" key="2">
    <source>
        <dbReference type="EMBL" id="GHB59195.1"/>
    </source>
</evidence>
<protein>
    <submittedName>
        <fullName evidence="2">SAM-dependent methyltransferase</fullName>
    </submittedName>
</protein>
<comment type="caution">
    <text evidence="2">The sequence shown here is derived from an EMBL/GenBank/DDBJ whole genome shotgun (WGS) entry which is preliminary data.</text>
</comment>
<dbReference type="Pfam" id="PF05050">
    <property type="entry name" value="Methyltransf_21"/>
    <property type="match status" value="1"/>
</dbReference>
<dbReference type="InterPro" id="IPR006342">
    <property type="entry name" value="FkbM_mtfrase"/>
</dbReference>
<feature type="domain" description="Methyltransferase FkbM" evidence="1">
    <location>
        <begin position="57"/>
        <end position="225"/>
    </location>
</feature>
<evidence type="ECO:0000313" key="3">
    <source>
        <dbReference type="Proteomes" id="UP000598271"/>
    </source>
</evidence>
<keyword evidence="2" id="KW-0489">Methyltransferase</keyword>
<keyword evidence="3" id="KW-1185">Reference proteome</keyword>
<reference evidence="2 3" key="1">
    <citation type="journal article" date="2014" name="Int. J. Syst. Evol. Microbiol.">
        <title>Complete genome sequence of Corynebacterium casei LMG S-19264T (=DSM 44701T), isolated from a smear-ripened cheese.</title>
        <authorList>
            <consortium name="US DOE Joint Genome Institute (JGI-PGF)"/>
            <person name="Walter F."/>
            <person name="Albersmeier A."/>
            <person name="Kalinowski J."/>
            <person name="Ruckert C."/>
        </authorList>
    </citation>
    <scope>NUCLEOTIDE SEQUENCE [LARGE SCALE GENOMIC DNA]</scope>
    <source>
        <strain evidence="2 3">KCTC 12866</strain>
    </source>
</reference>
<proteinExistence type="predicted"/>
<evidence type="ECO:0000259" key="1">
    <source>
        <dbReference type="Pfam" id="PF05050"/>
    </source>
</evidence>
<dbReference type="InterPro" id="IPR029063">
    <property type="entry name" value="SAM-dependent_MTases_sf"/>
</dbReference>
<dbReference type="GO" id="GO:0032259">
    <property type="term" value="P:methylation"/>
    <property type="evidence" value="ECO:0007669"/>
    <property type="project" value="UniProtKB-KW"/>
</dbReference>
<organism evidence="2 3">
    <name type="scientific">Persicitalea jodogahamensis</name>
    <dbReference type="NCBI Taxonomy" id="402147"/>
    <lineage>
        <taxon>Bacteria</taxon>
        <taxon>Pseudomonadati</taxon>
        <taxon>Bacteroidota</taxon>
        <taxon>Cytophagia</taxon>
        <taxon>Cytophagales</taxon>
        <taxon>Spirosomataceae</taxon>
        <taxon>Persicitalea</taxon>
    </lineage>
</organism>
<dbReference type="NCBIfam" id="TIGR01444">
    <property type="entry name" value="fkbM_fam"/>
    <property type="match status" value="1"/>
</dbReference>
<dbReference type="GO" id="GO:0008168">
    <property type="term" value="F:methyltransferase activity"/>
    <property type="evidence" value="ECO:0007669"/>
    <property type="project" value="UniProtKB-KW"/>
</dbReference>